<protein>
    <submittedName>
        <fullName evidence="2">Uncharacterized protein</fullName>
    </submittedName>
</protein>
<dbReference type="PROSITE" id="PS50088">
    <property type="entry name" value="ANK_REPEAT"/>
    <property type="match status" value="1"/>
</dbReference>
<sequence length="57" mass="6001">EVVQLLLDRGAYHSSVDFLGRTPGAIAARVGHVNVLSCLLENGATLLEGDKKGKTPL</sequence>
<dbReference type="PANTHER" id="PTHR22677:SF4">
    <property type="entry name" value="USHER SYNDROME TYPE-1G PROTEIN-LIKE PROTEIN"/>
    <property type="match status" value="1"/>
</dbReference>
<dbReference type="AlphaFoldDB" id="A0A3N4JHS3"/>
<dbReference type="InterPro" id="IPR039323">
    <property type="entry name" value="ANKRD_45/46/60"/>
</dbReference>
<gene>
    <name evidence="2" type="ORF">L873DRAFT_1599737</name>
</gene>
<feature type="non-terminal residue" evidence="2">
    <location>
        <position position="57"/>
    </location>
</feature>
<evidence type="ECO:0000256" key="1">
    <source>
        <dbReference type="PROSITE-ProRule" id="PRU00023"/>
    </source>
</evidence>
<dbReference type="EMBL" id="ML120401">
    <property type="protein sequence ID" value="RPA97822.1"/>
    <property type="molecule type" value="Genomic_DNA"/>
</dbReference>
<dbReference type="OrthoDB" id="539213at2759"/>
<keyword evidence="1" id="KW-0040">ANK repeat</keyword>
<dbReference type="InterPro" id="IPR002110">
    <property type="entry name" value="Ankyrin_rpt"/>
</dbReference>
<dbReference type="InterPro" id="IPR036770">
    <property type="entry name" value="Ankyrin_rpt-contain_sf"/>
</dbReference>
<feature type="non-terminal residue" evidence="2">
    <location>
        <position position="1"/>
    </location>
</feature>
<feature type="repeat" description="ANK" evidence="1">
    <location>
        <begin position="19"/>
        <end position="51"/>
    </location>
</feature>
<proteinExistence type="predicted"/>
<dbReference type="Gene3D" id="1.25.40.20">
    <property type="entry name" value="Ankyrin repeat-containing domain"/>
    <property type="match status" value="1"/>
</dbReference>
<evidence type="ECO:0000313" key="2">
    <source>
        <dbReference type="EMBL" id="RPA97822.1"/>
    </source>
</evidence>
<dbReference type="Proteomes" id="UP000276215">
    <property type="component" value="Unassembled WGS sequence"/>
</dbReference>
<evidence type="ECO:0000313" key="3">
    <source>
        <dbReference type="Proteomes" id="UP000276215"/>
    </source>
</evidence>
<dbReference type="STRING" id="1336337.A0A3N4JHS3"/>
<name>A0A3N4JHS3_9PEZI</name>
<organism evidence="2 3">
    <name type="scientific">Choiromyces venosus 120613-1</name>
    <dbReference type="NCBI Taxonomy" id="1336337"/>
    <lineage>
        <taxon>Eukaryota</taxon>
        <taxon>Fungi</taxon>
        <taxon>Dikarya</taxon>
        <taxon>Ascomycota</taxon>
        <taxon>Pezizomycotina</taxon>
        <taxon>Pezizomycetes</taxon>
        <taxon>Pezizales</taxon>
        <taxon>Tuberaceae</taxon>
        <taxon>Choiromyces</taxon>
    </lineage>
</organism>
<keyword evidence="3" id="KW-1185">Reference proteome</keyword>
<dbReference type="PANTHER" id="PTHR22677">
    <property type="entry name" value="ANKYRIN REPEAT DOMAIN-CONTAINING PROTEIN 60"/>
    <property type="match status" value="1"/>
</dbReference>
<reference evidence="2 3" key="1">
    <citation type="journal article" date="2018" name="Nat. Ecol. Evol.">
        <title>Pezizomycetes genomes reveal the molecular basis of ectomycorrhizal truffle lifestyle.</title>
        <authorList>
            <person name="Murat C."/>
            <person name="Payen T."/>
            <person name="Noel B."/>
            <person name="Kuo A."/>
            <person name="Morin E."/>
            <person name="Chen J."/>
            <person name="Kohler A."/>
            <person name="Krizsan K."/>
            <person name="Balestrini R."/>
            <person name="Da Silva C."/>
            <person name="Montanini B."/>
            <person name="Hainaut M."/>
            <person name="Levati E."/>
            <person name="Barry K.W."/>
            <person name="Belfiori B."/>
            <person name="Cichocki N."/>
            <person name="Clum A."/>
            <person name="Dockter R.B."/>
            <person name="Fauchery L."/>
            <person name="Guy J."/>
            <person name="Iotti M."/>
            <person name="Le Tacon F."/>
            <person name="Lindquist E.A."/>
            <person name="Lipzen A."/>
            <person name="Malagnac F."/>
            <person name="Mello A."/>
            <person name="Molinier V."/>
            <person name="Miyauchi S."/>
            <person name="Poulain J."/>
            <person name="Riccioni C."/>
            <person name="Rubini A."/>
            <person name="Sitrit Y."/>
            <person name="Splivallo R."/>
            <person name="Traeger S."/>
            <person name="Wang M."/>
            <person name="Zifcakova L."/>
            <person name="Wipf D."/>
            <person name="Zambonelli A."/>
            <person name="Paolocci F."/>
            <person name="Nowrousian M."/>
            <person name="Ottonello S."/>
            <person name="Baldrian P."/>
            <person name="Spatafora J.W."/>
            <person name="Henrissat B."/>
            <person name="Nagy L.G."/>
            <person name="Aury J.M."/>
            <person name="Wincker P."/>
            <person name="Grigoriev I.V."/>
            <person name="Bonfante P."/>
            <person name="Martin F.M."/>
        </authorList>
    </citation>
    <scope>NUCLEOTIDE SEQUENCE [LARGE SCALE GENOMIC DNA]</scope>
    <source>
        <strain evidence="2 3">120613-1</strain>
    </source>
</reference>
<dbReference type="SUPFAM" id="SSF48403">
    <property type="entry name" value="Ankyrin repeat"/>
    <property type="match status" value="1"/>
</dbReference>
<accession>A0A3N4JHS3</accession>
<dbReference type="Pfam" id="PF12796">
    <property type="entry name" value="Ank_2"/>
    <property type="match status" value="1"/>
</dbReference>